<dbReference type="PANTHER" id="PTHR46368">
    <property type="match status" value="1"/>
</dbReference>
<accession>A0A2P6PRI4</accession>
<dbReference type="InterPro" id="IPR000683">
    <property type="entry name" value="Gfo/Idh/MocA-like_OxRdtase_N"/>
</dbReference>
<protein>
    <submittedName>
        <fullName evidence="4">Putative D-xylose 1-dehydrogenase (NADP(+))</fullName>
        <ecNumber evidence="4">1.1.1.179</ecNumber>
    </submittedName>
</protein>
<evidence type="ECO:0000256" key="1">
    <source>
        <dbReference type="ARBA" id="ARBA00010928"/>
    </source>
</evidence>
<organism evidence="4 5">
    <name type="scientific">Rosa chinensis</name>
    <name type="common">China rose</name>
    <dbReference type="NCBI Taxonomy" id="74649"/>
    <lineage>
        <taxon>Eukaryota</taxon>
        <taxon>Viridiplantae</taxon>
        <taxon>Streptophyta</taxon>
        <taxon>Embryophyta</taxon>
        <taxon>Tracheophyta</taxon>
        <taxon>Spermatophyta</taxon>
        <taxon>Magnoliopsida</taxon>
        <taxon>eudicotyledons</taxon>
        <taxon>Gunneridae</taxon>
        <taxon>Pentapetalae</taxon>
        <taxon>rosids</taxon>
        <taxon>fabids</taxon>
        <taxon>Rosales</taxon>
        <taxon>Rosaceae</taxon>
        <taxon>Rosoideae</taxon>
        <taxon>Rosoideae incertae sedis</taxon>
        <taxon>Rosa</taxon>
    </lineage>
</organism>
<dbReference type="SUPFAM" id="SSF51735">
    <property type="entry name" value="NAD(P)-binding Rossmann-fold domains"/>
    <property type="match status" value="1"/>
</dbReference>
<evidence type="ECO:0000259" key="3">
    <source>
        <dbReference type="Pfam" id="PF22725"/>
    </source>
</evidence>
<evidence type="ECO:0000259" key="2">
    <source>
        <dbReference type="Pfam" id="PF01408"/>
    </source>
</evidence>
<dbReference type="GO" id="GO:0047837">
    <property type="term" value="F:D-xylose 1-dehydrogenase (NADP+) activity"/>
    <property type="evidence" value="ECO:0007669"/>
    <property type="project" value="UniProtKB-EC"/>
</dbReference>
<dbReference type="Proteomes" id="UP000238479">
    <property type="component" value="Chromosome 6"/>
</dbReference>
<dbReference type="AlphaFoldDB" id="A0A2P6PRI4"/>
<dbReference type="InterPro" id="IPR036291">
    <property type="entry name" value="NAD(P)-bd_dom_sf"/>
</dbReference>
<evidence type="ECO:0000313" key="4">
    <source>
        <dbReference type="EMBL" id="PRQ24521.1"/>
    </source>
</evidence>
<evidence type="ECO:0000313" key="5">
    <source>
        <dbReference type="Proteomes" id="UP000238479"/>
    </source>
</evidence>
<comment type="caution">
    <text evidence="4">The sequence shown here is derived from an EMBL/GenBank/DDBJ whole genome shotgun (WGS) entry which is preliminary data.</text>
</comment>
<dbReference type="GO" id="GO:0000166">
    <property type="term" value="F:nucleotide binding"/>
    <property type="evidence" value="ECO:0007669"/>
    <property type="project" value="InterPro"/>
</dbReference>
<sequence>MSAESPIRFGILGCAEIARKISRAITLAPNATLYAVGSRSIDKATAFARANNFPPNARIYGSYDALLDDPDVDAVYVPLPTSLHIQWAVVAAQKKKHILLEKPVALNVAEFDRIVEACESNGVQLMDGTMWMHHPRTAKMCEFLSDANRFGQLKTIHTCFTFAADPDFLKNDIRVKPDLDAHGALGDAGWYCIRAILWANNYELPKTVVALRGPILNEAGVILSCGASLHWEDGKVGTFHCSFLSSLTMDITAIGTKGTLHASGFIIPHREKEASFSVASETGFDEFVTSWVPPPSDHIVTTDLPQEALMVTEFSSLVGIVKSGSTPEKKWPILSRKTQLVLDAVKASIKKGFDPIPIEY</sequence>
<dbReference type="Gene3D" id="3.30.360.10">
    <property type="entry name" value="Dihydrodipicolinate Reductase, domain 2"/>
    <property type="match status" value="1"/>
</dbReference>
<feature type="domain" description="Gfo/Idh/MocA-like oxidoreductase N-terminal" evidence="2">
    <location>
        <begin position="7"/>
        <end position="126"/>
    </location>
</feature>
<keyword evidence="5" id="KW-1185">Reference proteome</keyword>
<dbReference type="SUPFAM" id="SSF55347">
    <property type="entry name" value="Glyceraldehyde-3-phosphate dehydrogenase-like, C-terminal domain"/>
    <property type="match status" value="1"/>
</dbReference>
<dbReference type="Pfam" id="PF22725">
    <property type="entry name" value="GFO_IDH_MocA_C3"/>
    <property type="match status" value="1"/>
</dbReference>
<gene>
    <name evidence="4" type="ORF">RchiOBHm_Chr6g0273321</name>
</gene>
<dbReference type="EMBL" id="PDCK01000044">
    <property type="protein sequence ID" value="PRQ24521.1"/>
    <property type="molecule type" value="Genomic_DNA"/>
</dbReference>
<comment type="similarity">
    <text evidence="1">Belongs to the Gfo/Idh/MocA family.</text>
</comment>
<dbReference type="Gramene" id="PRQ24521">
    <property type="protein sequence ID" value="PRQ24521"/>
    <property type="gene ID" value="RchiOBHm_Chr6g0273321"/>
</dbReference>
<reference evidence="4 5" key="1">
    <citation type="journal article" date="2018" name="Nat. Genet.">
        <title>The Rosa genome provides new insights in the design of modern roses.</title>
        <authorList>
            <person name="Bendahmane M."/>
        </authorList>
    </citation>
    <scope>NUCLEOTIDE SEQUENCE [LARGE SCALE GENOMIC DNA]</scope>
    <source>
        <strain evidence="5">cv. Old Blush</strain>
    </source>
</reference>
<name>A0A2P6PRI4_ROSCH</name>
<dbReference type="InterPro" id="IPR055170">
    <property type="entry name" value="GFO_IDH_MocA-like_dom"/>
</dbReference>
<keyword evidence="4" id="KW-0560">Oxidoreductase</keyword>
<dbReference type="OMA" id="KMIQAPF"/>
<dbReference type="OrthoDB" id="2129491at2759"/>
<dbReference type="Pfam" id="PF01408">
    <property type="entry name" value="GFO_IDH_MocA"/>
    <property type="match status" value="1"/>
</dbReference>
<feature type="domain" description="GFO/IDH/MocA-like oxidoreductase" evidence="3">
    <location>
        <begin position="146"/>
        <end position="260"/>
    </location>
</feature>
<dbReference type="Gene3D" id="3.40.50.720">
    <property type="entry name" value="NAD(P)-binding Rossmann-like Domain"/>
    <property type="match status" value="1"/>
</dbReference>
<proteinExistence type="inferred from homology"/>
<dbReference type="PANTHER" id="PTHR46368:SF19">
    <property type="entry name" value="GFO_IDH_MOCA-LIKE OXIDOREDUCTASE N-TERMINAL DOMAIN-CONTAINING PROTEIN"/>
    <property type="match status" value="1"/>
</dbReference>
<dbReference type="STRING" id="74649.A0A2P6PRI4"/>
<dbReference type="EC" id="1.1.1.179" evidence="4"/>